<evidence type="ECO:0000313" key="9">
    <source>
        <dbReference type="Proteomes" id="UP001140206"/>
    </source>
</evidence>
<dbReference type="InterPro" id="IPR017853">
    <property type="entry name" value="GH"/>
</dbReference>
<name>A0AAV8FCQ4_9POAL</name>
<dbReference type="Pfam" id="PF01373">
    <property type="entry name" value="Glyco_hydro_14"/>
    <property type="match status" value="1"/>
</dbReference>
<dbReference type="PANTHER" id="PTHR31352:SF58">
    <property type="entry name" value="BETA-AMYLASE 2, CHLOROPLASTIC"/>
    <property type="match status" value="1"/>
</dbReference>
<keyword evidence="4 7" id="KW-0119">Carbohydrate metabolism</keyword>
<protein>
    <recommendedName>
        <fullName evidence="3 7">Beta-amylase</fullName>
        <ecNumber evidence="3 7">3.2.1.2</ecNumber>
    </recommendedName>
</protein>
<gene>
    <name evidence="8" type="ORF">LUZ62_040142</name>
</gene>
<dbReference type="Gene3D" id="3.20.20.80">
    <property type="entry name" value="Glycosidases"/>
    <property type="match status" value="1"/>
</dbReference>
<comment type="catalytic activity">
    <reaction evidence="1 7">
        <text>Hydrolysis of (1-&gt;4)-alpha-D-glucosidic linkages in polysaccharides so as to remove successive maltose units from the non-reducing ends of the chains.</text>
        <dbReference type="EC" id="3.2.1.2"/>
    </reaction>
</comment>
<evidence type="ECO:0000256" key="7">
    <source>
        <dbReference type="RuleBase" id="RU000509"/>
    </source>
</evidence>
<dbReference type="InterPro" id="IPR001371">
    <property type="entry name" value="Glyco_hydro_14B_pln"/>
</dbReference>
<keyword evidence="7" id="KW-0326">Glycosidase</keyword>
<dbReference type="PRINTS" id="PR00842">
    <property type="entry name" value="GLHYDLASE14B"/>
</dbReference>
<dbReference type="Proteomes" id="UP001140206">
    <property type="component" value="Chromosome 2"/>
</dbReference>
<feature type="active site" description="Proton donor" evidence="6">
    <location>
        <position position="275"/>
    </location>
</feature>
<evidence type="ECO:0000256" key="3">
    <source>
        <dbReference type="ARBA" id="ARBA00012594"/>
    </source>
</evidence>
<dbReference type="GO" id="GO:0000272">
    <property type="term" value="P:polysaccharide catabolic process"/>
    <property type="evidence" value="ECO:0007669"/>
    <property type="project" value="UniProtKB-KW"/>
</dbReference>
<keyword evidence="9" id="KW-1185">Reference proteome</keyword>
<organism evidence="8 9">
    <name type="scientific">Rhynchospora pubera</name>
    <dbReference type="NCBI Taxonomy" id="906938"/>
    <lineage>
        <taxon>Eukaryota</taxon>
        <taxon>Viridiplantae</taxon>
        <taxon>Streptophyta</taxon>
        <taxon>Embryophyta</taxon>
        <taxon>Tracheophyta</taxon>
        <taxon>Spermatophyta</taxon>
        <taxon>Magnoliopsida</taxon>
        <taxon>Liliopsida</taxon>
        <taxon>Poales</taxon>
        <taxon>Cyperaceae</taxon>
        <taxon>Cyperoideae</taxon>
        <taxon>Rhynchosporeae</taxon>
        <taxon>Rhynchospora</taxon>
    </lineage>
</organism>
<accession>A0AAV8FCQ4</accession>
<reference evidence="8" key="1">
    <citation type="submission" date="2022-08" db="EMBL/GenBank/DDBJ databases">
        <authorList>
            <person name="Marques A."/>
        </authorList>
    </citation>
    <scope>NUCLEOTIDE SEQUENCE</scope>
    <source>
        <strain evidence="8">RhyPub2mFocal</strain>
        <tissue evidence="8">Leaves</tissue>
    </source>
</reference>
<dbReference type="EMBL" id="JAMFTS010000002">
    <property type="protein sequence ID" value="KAJ4788896.1"/>
    <property type="molecule type" value="Genomic_DNA"/>
</dbReference>
<evidence type="ECO:0000256" key="6">
    <source>
        <dbReference type="PIRSR" id="PIRSR601554-1"/>
    </source>
</evidence>
<sequence length="545" mass="61892">MALKPIKSLSLTHPTKLGQFTTNSISPSSTARLAAQPLCFKSPPGSFRQVNHQTEILNVASHGGISHRVDVMRASASCFATSSSGGCIPSLPHDDVLPCYVPVYVMLPLGTINLKCEVSDQDGLINDLRLLKSTGVDGVMVDCWWGIVEDQQPRQYNWSGYKRLFQIIKELDLKLQVIMSFHRCSGNLGDDTIIPLPSWVTKVGNSNPDIYFTDKNGRRSTECLTCGIDQEPVLQGRTALEVYADFMRSFKTELDQFFKDGTISKILVGLGPCGELRYPSFPKEYGWRYPGIGEFQCYDHYLMISLRKAAEEWGYPCWGHGPEHAGSYNSRPSNVKFFRDQAMCSQSRSYYSLFFLGWYSKILVDHADMIIMQANRIFKETPIAAKVAGVHWWYDTTTRAAEQTAGFDNSWMGDGYEPIVTTLKKYDAQLHFTCVEECKSRLQEVDFPEAVSNREELIWQVQLTAWRLGVPIACEKAVPFFGRNEYKKILKNMKSIENRNLKGGVHLIGFTYLRLNPALFEERKFSQFKHFVKKMHGEEILDECT</sequence>
<evidence type="ECO:0000313" key="8">
    <source>
        <dbReference type="EMBL" id="KAJ4788896.1"/>
    </source>
</evidence>
<keyword evidence="5 7" id="KW-0624">Polysaccharide degradation</keyword>
<dbReference type="GO" id="GO:0016161">
    <property type="term" value="F:beta-amylase activity"/>
    <property type="evidence" value="ECO:0007669"/>
    <property type="project" value="UniProtKB-EC"/>
</dbReference>
<dbReference type="EC" id="3.2.1.2" evidence="3 7"/>
<dbReference type="AlphaFoldDB" id="A0AAV8FCQ4"/>
<comment type="caution">
    <text evidence="8">The sequence shown here is derived from an EMBL/GenBank/DDBJ whole genome shotgun (WGS) entry which is preliminary data.</text>
</comment>
<evidence type="ECO:0000256" key="5">
    <source>
        <dbReference type="ARBA" id="ARBA00023326"/>
    </source>
</evidence>
<evidence type="ECO:0000256" key="1">
    <source>
        <dbReference type="ARBA" id="ARBA00000546"/>
    </source>
</evidence>
<proteinExistence type="inferred from homology"/>
<dbReference type="PANTHER" id="PTHR31352">
    <property type="entry name" value="BETA-AMYLASE 1, CHLOROPLASTIC"/>
    <property type="match status" value="1"/>
</dbReference>
<comment type="similarity">
    <text evidence="2 7">Belongs to the glycosyl hydrolase 14 family.</text>
</comment>
<evidence type="ECO:0000256" key="2">
    <source>
        <dbReference type="ARBA" id="ARBA00005652"/>
    </source>
</evidence>
<keyword evidence="7" id="KW-0378">Hydrolase</keyword>
<evidence type="ECO:0000256" key="4">
    <source>
        <dbReference type="ARBA" id="ARBA00023277"/>
    </source>
</evidence>
<dbReference type="PRINTS" id="PR00750">
    <property type="entry name" value="BETAAMYLASE"/>
</dbReference>
<dbReference type="SUPFAM" id="SSF51445">
    <property type="entry name" value="(Trans)glycosidases"/>
    <property type="match status" value="1"/>
</dbReference>
<dbReference type="InterPro" id="IPR001554">
    <property type="entry name" value="Glyco_hydro_14"/>
</dbReference>
<feature type="active site" description="Proton acceptor" evidence="6">
    <location>
        <position position="475"/>
    </location>
</feature>